<keyword evidence="2" id="KW-1185">Reference proteome</keyword>
<dbReference type="EMBL" id="JARPOI010000006">
    <property type="protein sequence ID" value="KAJ9178712.1"/>
    <property type="molecule type" value="Genomic_DNA"/>
</dbReference>
<comment type="caution">
    <text evidence="1">The sequence shown here is derived from an EMBL/GenBank/DDBJ whole genome shotgun (WGS) entry which is preliminary data.</text>
</comment>
<protein>
    <submittedName>
        <fullName evidence="1">Uncharacterized protein</fullName>
    </submittedName>
</protein>
<dbReference type="Proteomes" id="UP001174677">
    <property type="component" value="Chromosome 6"/>
</dbReference>
<evidence type="ECO:0000313" key="2">
    <source>
        <dbReference type="Proteomes" id="UP001174677"/>
    </source>
</evidence>
<name>A0ABQ9MEG1_HEVBR</name>
<accession>A0ABQ9MEG1</accession>
<evidence type="ECO:0000313" key="1">
    <source>
        <dbReference type="EMBL" id="KAJ9178712.1"/>
    </source>
</evidence>
<gene>
    <name evidence="1" type="ORF">P3X46_010572</name>
</gene>
<proteinExistence type="predicted"/>
<reference evidence="1" key="1">
    <citation type="journal article" date="2023" name="Plant Biotechnol. J.">
        <title>Chromosome-level wild Hevea brasiliensis genome provides new tools for genomic-assisted breeding and valuable loci to elevate rubber yield.</title>
        <authorList>
            <person name="Cheng H."/>
            <person name="Song X."/>
            <person name="Hu Y."/>
            <person name="Wu T."/>
            <person name="Yang Q."/>
            <person name="An Z."/>
            <person name="Feng S."/>
            <person name="Deng Z."/>
            <person name="Wu W."/>
            <person name="Zeng X."/>
            <person name="Tu M."/>
            <person name="Wang X."/>
            <person name="Huang H."/>
        </authorList>
    </citation>
    <scope>NUCLEOTIDE SEQUENCE</scope>
    <source>
        <strain evidence="1">MT/VB/25A 57/8</strain>
    </source>
</reference>
<organism evidence="1 2">
    <name type="scientific">Hevea brasiliensis</name>
    <name type="common">Para rubber tree</name>
    <name type="synonym">Siphonia brasiliensis</name>
    <dbReference type="NCBI Taxonomy" id="3981"/>
    <lineage>
        <taxon>Eukaryota</taxon>
        <taxon>Viridiplantae</taxon>
        <taxon>Streptophyta</taxon>
        <taxon>Embryophyta</taxon>
        <taxon>Tracheophyta</taxon>
        <taxon>Spermatophyta</taxon>
        <taxon>Magnoliopsida</taxon>
        <taxon>eudicotyledons</taxon>
        <taxon>Gunneridae</taxon>
        <taxon>Pentapetalae</taxon>
        <taxon>rosids</taxon>
        <taxon>fabids</taxon>
        <taxon>Malpighiales</taxon>
        <taxon>Euphorbiaceae</taxon>
        <taxon>Crotonoideae</taxon>
        <taxon>Micrandreae</taxon>
        <taxon>Hevea</taxon>
    </lineage>
</organism>
<sequence>MSLALSEEVSAYSMVMSRHGVRASLYTSWTMGNSRQRIFRCGYWEWYDPPCFGYKKEILTFLLRQRNSLK</sequence>